<dbReference type="Proteomes" id="UP001144978">
    <property type="component" value="Unassembled WGS sequence"/>
</dbReference>
<keyword evidence="2" id="KW-1185">Reference proteome</keyword>
<organism evidence="1 2">
    <name type="scientific">Trametes sanguinea</name>
    <dbReference type="NCBI Taxonomy" id="158606"/>
    <lineage>
        <taxon>Eukaryota</taxon>
        <taxon>Fungi</taxon>
        <taxon>Dikarya</taxon>
        <taxon>Basidiomycota</taxon>
        <taxon>Agaricomycotina</taxon>
        <taxon>Agaricomycetes</taxon>
        <taxon>Polyporales</taxon>
        <taxon>Polyporaceae</taxon>
        <taxon>Trametes</taxon>
    </lineage>
</organism>
<accession>A0ACC1PZ44</accession>
<name>A0ACC1PZ44_9APHY</name>
<reference evidence="1" key="1">
    <citation type="submission" date="2022-08" db="EMBL/GenBank/DDBJ databases">
        <title>Genome Sequence of Pycnoporus sanguineus.</title>
        <authorList>
            <person name="Buettner E."/>
        </authorList>
    </citation>
    <scope>NUCLEOTIDE SEQUENCE</scope>
    <source>
        <strain evidence="1">CG-C14</strain>
    </source>
</reference>
<comment type="caution">
    <text evidence="1">The sequence shown here is derived from an EMBL/GenBank/DDBJ whole genome shotgun (WGS) entry which is preliminary data.</text>
</comment>
<proteinExistence type="predicted"/>
<evidence type="ECO:0000313" key="1">
    <source>
        <dbReference type="EMBL" id="KAJ3004924.1"/>
    </source>
</evidence>
<protein>
    <submittedName>
        <fullName evidence="1">Uncharacterized protein</fullName>
    </submittedName>
</protein>
<evidence type="ECO:0000313" key="2">
    <source>
        <dbReference type="Proteomes" id="UP001144978"/>
    </source>
</evidence>
<sequence length="180" mass="19413">MDCVAIHSRSPQSYIASSLIFSAYAFARSRGLLRIVISRVFIAGGQDDTNVGRGITLRIGTTCCGGGENERRGSGVGLGLVECLLDRDERDGVRGRDEKRFRLVSVARKELGARVPKPCCFSSSEPPLVFFDTNEAEREMVTVTFGSPAALPFAALTAQLKKIDTEAEIRKELAGLGISS</sequence>
<dbReference type="EMBL" id="JANSHE010001058">
    <property type="protein sequence ID" value="KAJ3004924.1"/>
    <property type="molecule type" value="Genomic_DNA"/>
</dbReference>
<gene>
    <name evidence="1" type="ORF">NUW54_g4572</name>
</gene>